<evidence type="ECO:0000256" key="3">
    <source>
        <dbReference type="ARBA" id="ARBA00022630"/>
    </source>
</evidence>
<dbReference type="PRINTS" id="PR00147">
    <property type="entry name" value="DNAPHOTLYASE"/>
</dbReference>
<dbReference type="InterPro" id="IPR036134">
    <property type="entry name" value="Crypto/Photolyase_FAD-like_sf"/>
</dbReference>
<sequence>MSGRTILVWFRNDLRVHDNEILLEATRKADKVLPVYIFDPYYFKLTPNGTQKTGNTRAKFLIESVANLRADLRAIGGELLVRTGDPAELIPQLATEHNVNEVYHHREVASEETNISEQVETALWKIKLNLKHFIGHTLYNKEDLPFPIRDIPDSFAVFKKKVERDSEVRPCFPTPEQISLPENIIAGEIPSLEELGLPEPLTDERASYTFIGGETAGLAQLHHYFEQKDITGKNGRSTTGYASKISPWLAVGCLSPRQVYWEVFNHVSNTNQNNHPLVLELLWRDYFRFMFKKHGGKFYKPEGFKKEAPEVAADQDVAFENWKNAHTGVPFIDASMTELNTTGFISNYSRQSLAAYLIRELKVDWTRGAAYFEEKLLDYSPSSNWGNWAFVAGVGSDPKENRYFDLSKLNYDQAIHSAYIENWLSDIQHSA</sequence>
<gene>
    <name evidence="9" type="ORF">MUY27_11700</name>
</gene>
<keyword evidence="5 7" id="KW-0157">Chromophore</keyword>
<evidence type="ECO:0000256" key="4">
    <source>
        <dbReference type="ARBA" id="ARBA00022827"/>
    </source>
</evidence>
<dbReference type="Gene3D" id="1.10.579.10">
    <property type="entry name" value="DNA Cyclobutane Dipyrimidine Photolyase, subunit A, domain 3"/>
    <property type="match status" value="1"/>
</dbReference>
<dbReference type="EMBL" id="JALJEJ010000004">
    <property type="protein sequence ID" value="MCJ8210374.1"/>
    <property type="molecule type" value="Genomic_DNA"/>
</dbReference>
<evidence type="ECO:0000256" key="7">
    <source>
        <dbReference type="RuleBase" id="RU367151"/>
    </source>
</evidence>
<evidence type="ECO:0000259" key="8">
    <source>
        <dbReference type="PROSITE" id="PS51645"/>
    </source>
</evidence>
<keyword evidence="3 6" id="KW-0285">Flavoprotein</keyword>
<comment type="function">
    <text evidence="7">May have a photoreceptor function.</text>
</comment>
<dbReference type="InterPro" id="IPR005101">
    <property type="entry name" value="Cryptochr/Photolyase_FAD-bd"/>
</dbReference>
<accession>A0A9X2B992</accession>
<evidence type="ECO:0000256" key="1">
    <source>
        <dbReference type="ARBA" id="ARBA00005862"/>
    </source>
</evidence>
<evidence type="ECO:0000313" key="10">
    <source>
        <dbReference type="Proteomes" id="UP001139450"/>
    </source>
</evidence>
<comment type="caution">
    <text evidence="9">The sequence shown here is derived from an EMBL/GenBank/DDBJ whole genome shotgun (WGS) entry which is preliminary data.</text>
</comment>
<dbReference type="SUPFAM" id="SSF52425">
    <property type="entry name" value="Cryptochrome/photolyase, N-terminal domain"/>
    <property type="match status" value="1"/>
</dbReference>
<evidence type="ECO:0000256" key="6">
    <source>
        <dbReference type="PIRSR" id="PIRSR602081-1"/>
    </source>
</evidence>
<dbReference type="GO" id="GO:0000719">
    <property type="term" value="P:photoreactive repair"/>
    <property type="evidence" value="ECO:0007669"/>
    <property type="project" value="TreeGrafter"/>
</dbReference>
<dbReference type="PANTHER" id="PTHR11455">
    <property type="entry name" value="CRYPTOCHROME"/>
    <property type="match status" value="1"/>
</dbReference>
<dbReference type="Gene3D" id="1.25.40.80">
    <property type="match status" value="1"/>
</dbReference>
<evidence type="ECO:0000313" key="9">
    <source>
        <dbReference type="EMBL" id="MCJ8210374.1"/>
    </source>
</evidence>
<dbReference type="SUPFAM" id="SSF48173">
    <property type="entry name" value="Cryptochrome/photolyase FAD-binding domain"/>
    <property type="match status" value="1"/>
</dbReference>
<dbReference type="InterPro" id="IPR014133">
    <property type="entry name" value="Cry_DASH"/>
</dbReference>
<comment type="similarity">
    <text evidence="1 7">Belongs to the DNA photolyase class-1 family.</text>
</comment>
<dbReference type="PROSITE" id="PS51645">
    <property type="entry name" value="PHR_CRY_ALPHA_BETA"/>
    <property type="match status" value="1"/>
</dbReference>
<organism evidence="9 10">
    <name type="scientific">Mucilaginibacter straminoryzae</name>
    <dbReference type="NCBI Taxonomy" id="2932774"/>
    <lineage>
        <taxon>Bacteria</taxon>
        <taxon>Pseudomonadati</taxon>
        <taxon>Bacteroidota</taxon>
        <taxon>Sphingobacteriia</taxon>
        <taxon>Sphingobacteriales</taxon>
        <taxon>Sphingobacteriaceae</taxon>
        <taxon>Mucilaginibacter</taxon>
    </lineage>
</organism>
<dbReference type="Pfam" id="PF03441">
    <property type="entry name" value="FAD_binding_7"/>
    <property type="match status" value="1"/>
</dbReference>
<comment type="cofactor">
    <cofactor evidence="7">
        <name>(6R)-5,10-methylene-5,6,7,8-tetrahydrofolate</name>
        <dbReference type="ChEBI" id="CHEBI:15636"/>
    </cofactor>
    <text evidence="7">Binds 1 5,10-methenyltetrahydrofolate (MTHF) per subunit.</text>
</comment>
<evidence type="ECO:0000256" key="2">
    <source>
        <dbReference type="ARBA" id="ARBA00017881"/>
    </source>
</evidence>
<dbReference type="GO" id="GO:0071949">
    <property type="term" value="F:FAD binding"/>
    <property type="evidence" value="ECO:0007669"/>
    <property type="project" value="TreeGrafter"/>
</dbReference>
<dbReference type="NCBIfam" id="TIGR02765">
    <property type="entry name" value="crypto_DASH"/>
    <property type="match status" value="1"/>
</dbReference>
<keyword evidence="10" id="KW-1185">Reference proteome</keyword>
<dbReference type="Gene3D" id="3.40.50.620">
    <property type="entry name" value="HUPs"/>
    <property type="match status" value="1"/>
</dbReference>
<evidence type="ECO:0000256" key="5">
    <source>
        <dbReference type="ARBA" id="ARBA00022991"/>
    </source>
</evidence>
<dbReference type="Pfam" id="PF00875">
    <property type="entry name" value="DNA_photolyase"/>
    <property type="match status" value="1"/>
</dbReference>
<feature type="domain" description="Photolyase/cryptochrome alpha/beta" evidence="8">
    <location>
        <begin position="4"/>
        <end position="138"/>
    </location>
</feature>
<reference evidence="9" key="1">
    <citation type="submission" date="2022-04" db="EMBL/GenBank/DDBJ databases">
        <title>Mucilaginibacter sp. RS28 isolated from freshwater.</title>
        <authorList>
            <person name="Ko S.-R."/>
        </authorList>
    </citation>
    <scope>NUCLEOTIDE SEQUENCE</scope>
    <source>
        <strain evidence="9">RS28</strain>
    </source>
</reference>
<dbReference type="InterPro" id="IPR006050">
    <property type="entry name" value="DNA_photolyase_N"/>
</dbReference>
<dbReference type="Proteomes" id="UP001139450">
    <property type="component" value="Unassembled WGS sequence"/>
</dbReference>
<dbReference type="InterPro" id="IPR014729">
    <property type="entry name" value="Rossmann-like_a/b/a_fold"/>
</dbReference>
<name>A0A9X2B992_9SPHI</name>
<protein>
    <recommendedName>
        <fullName evidence="2 7">Cryptochrome DASH</fullName>
    </recommendedName>
</protein>
<comment type="cofactor">
    <cofactor evidence="6 7">
        <name>FAD</name>
        <dbReference type="ChEBI" id="CHEBI:57692"/>
    </cofactor>
    <text evidence="6 7">Binds 1 FAD per subunit.</text>
</comment>
<dbReference type="AlphaFoldDB" id="A0A9X2B992"/>
<keyword evidence="4 6" id="KW-0274">FAD</keyword>
<feature type="binding site" evidence="6">
    <location>
        <begin position="280"/>
        <end position="287"/>
    </location>
    <ligand>
        <name>FAD</name>
        <dbReference type="ChEBI" id="CHEBI:57692"/>
    </ligand>
</feature>
<dbReference type="RefSeq" id="WP_245130210.1">
    <property type="nucleotide sequence ID" value="NZ_JALJEJ010000004.1"/>
</dbReference>
<dbReference type="PANTHER" id="PTHR11455:SF22">
    <property type="entry name" value="CRYPTOCHROME DASH"/>
    <property type="match status" value="1"/>
</dbReference>
<dbReference type="InterPro" id="IPR002081">
    <property type="entry name" value="Cryptochrome/DNA_photolyase_1"/>
</dbReference>
<dbReference type="InterPro" id="IPR036155">
    <property type="entry name" value="Crypto/Photolyase_N_sf"/>
</dbReference>
<dbReference type="GO" id="GO:0003677">
    <property type="term" value="F:DNA binding"/>
    <property type="evidence" value="ECO:0007669"/>
    <property type="project" value="TreeGrafter"/>
</dbReference>
<proteinExistence type="inferred from homology"/>
<dbReference type="GO" id="GO:0003904">
    <property type="term" value="F:deoxyribodipyrimidine photo-lyase activity"/>
    <property type="evidence" value="ECO:0007669"/>
    <property type="project" value="TreeGrafter"/>
</dbReference>